<feature type="compositionally biased region" description="Basic and acidic residues" evidence="1">
    <location>
        <begin position="250"/>
        <end position="261"/>
    </location>
</feature>
<reference evidence="2" key="1">
    <citation type="submission" date="2020-05" db="EMBL/GenBank/DDBJ databases">
        <authorList>
            <person name="Chiriac C."/>
            <person name="Salcher M."/>
            <person name="Ghai R."/>
            <person name="Kavagutti S V."/>
        </authorList>
    </citation>
    <scope>NUCLEOTIDE SEQUENCE</scope>
</reference>
<protein>
    <submittedName>
        <fullName evidence="2">Unannotated protein</fullName>
    </submittedName>
</protein>
<proteinExistence type="predicted"/>
<dbReference type="EMBL" id="CAFAAJ010000138">
    <property type="protein sequence ID" value="CAB4815337.1"/>
    <property type="molecule type" value="Genomic_DNA"/>
</dbReference>
<dbReference type="AlphaFoldDB" id="A0A6J6ZD78"/>
<evidence type="ECO:0000256" key="1">
    <source>
        <dbReference type="SAM" id="MobiDB-lite"/>
    </source>
</evidence>
<gene>
    <name evidence="2" type="ORF">UFOPK3001_01848</name>
</gene>
<organism evidence="2">
    <name type="scientific">freshwater metagenome</name>
    <dbReference type="NCBI Taxonomy" id="449393"/>
    <lineage>
        <taxon>unclassified sequences</taxon>
        <taxon>metagenomes</taxon>
        <taxon>ecological metagenomes</taxon>
    </lineage>
</organism>
<evidence type="ECO:0000313" key="2">
    <source>
        <dbReference type="EMBL" id="CAB4815337.1"/>
    </source>
</evidence>
<feature type="region of interest" description="Disordered" evidence="1">
    <location>
        <begin position="230"/>
        <end position="298"/>
    </location>
</feature>
<sequence>MCPHGPSVGNSVRRAVRGNPHIERKCCRTIRPRSSGCYVGYVNRSASLEVNVAVEARHPPLVLVLHVALGRVAHHDDRHSVRAGHEVRGDVVLARQAAVRAVADEGAVHIHGVHALRAAYVKHHLSLPPRAWHPELPAVHTRRHVVWQPRRWTGEGHRHVRVVRYVASILECPVARDVGVAPPGAAARTGDSGCRHPVRVGEAPEAPAAVEARGPWRRQGVAGIVEAVPARERNVHGQPPDGHNLGVGPRPDRSDDGEHGGDVSFARSVQLSRELEPDRERVLRAGPQRQRLVRVRDE</sequence>
<accession>A0A6J6ZD78</accession>
<feature type="compositionally biased region" description="Basic and acidic residues" evidence="1">
    <location>
        <begin position="273"/>
        <end position="283"/>
    </location>
</feature>
<name>A0A6J6ZD78_9ZZZZ</name>